<dbReference type="Pfam" id="PF00249">
    <property type="entry name" value="Myb_DNA-binding"/>
    <property type="match status" value="3"/>
</dbReference>
<dbReference type="SUPFAM" id="SSF46689">
    <property type="entry name" value="Homeodomain-like"/>
    <property type="match status" value="2"/>
</dbReference>
<keyword evidence="3" id="KW-0804">Transcription</keyword>
<feature type="domain" description="HTH myb-type" evidence="7">
    <location>
        <begin position="142"/>
        <end position="190"/>
    </location>
</feature>
<dbReference type="GO" id="GO:0042796">
    <property type="term" value="P:snRNA transcription by RNA polymerase III"/>
    <property type="evidence" value="ECO:0007669"/>
    <property type="project" value="TreeGrafter"/>
</dbReference>
<dbReference type="GO" id="GO:0000978">
    <property type="term" value="F:RNA polymerase II cis-regulatory region sequence-specific DNA binding"/>
    <property type="evidence" value="ECO:0007669"/>
    <property type="project" value="TreeGrafter"/>
</dbReference>
<dbReference type="CDD" id="cd00167">
    <property type="entry name" value="SANT"/>
    <property type="match status" value="3"/>
</dbReference>
<sequence>MSAPARSPTPSSSKSISPSPEAADVEAVGGGKWKADEDARLQAAVAELGDKGGRDGTWKEISKRVGGGRTDKSCKKRWSNALDPSVRKGRWTAEEDAVLLEKFAQFGTRWYEIAAFIPGRKADQVAKRYRDTLDPSLTAQAPWTAEEDAIILAAHAQVGPLWTLICSKVGPGRSGMHVRNRWRTLTRPTTPNLARKASDGRPGSRERSSEAGPSRRPRSTTSASAAGRSGSPASRVEAQREDLPSPSTVESAASPFDFDKYYAAIASPAPHVPPSFGEAVNPATSNPPLPFTEAELAPFRSSLPPPPNNNGNGAMDWTALNSLAPPVSAPPSFPSPLLQVPMTHDLVMCTHCHGSGFVASSTDFLGLEESGASLGGGVASAAGWPGMDSA</sequence>
<dbReference type="AlphaFoldDB" id="A0A1Y2G2A8"/>
<feature type="domain" description="Myb-like" evidence="6">
    <location>
        <begin position="140"/>
        <end position="186"/>
    </location>
</feature>
<evidence type="ECO:0000259" key="7">
    <source>
        <dbReference type="PROSITE" id="PS51294"/>
    </source>
</evidence>
<dbReference type="PANTHER" id="PTHR46621">
    <property type="entry name" value="SNRNA-ACTIVATING PROTEIN COMPLEX SUBUNIT 4"/>
    <property type="match status" value="1"/>
</dbReference>
<keyword evidence="1" id="KW-0805">Transcription regulation</keyword>
<organism evidence="8 9">
    <name type="scientific">Leucosporidium creatinivorum</name>
    <dbReference type="NCBI Taxonomy" id="106004"/>
    <lineage>
        <taxon>Eukaryota</taxon>
        <taxon>Fungi</taxon>
        <taxon>Dikarya</taxon>
        <taxon>Basidiomycota</taxon>
        <taxon>Pucciniomycotina</taxon>
        <taxon>Microbotryomycetes</taxon>
        <taxon>Leucosporidiales</taxon>
        <taxon>Leucosporidium</taxon>
    </lineage>
</organism>
<dbReference type="InterPro" id="IPR009057">
    <property type="entry name" value="Homeodomain-like_sf"/>
</dbReference>
<feature type="compositionally biased region" description="Low complexity" evidence="5">
    <location>
        <begin position="211"/>
        <end position="235"/>
    </location>
</feature>
<gene>
    <name evidence="8" type="ORF">BCR35DRAFT_299723</name>
</gene>
<keyword evidence="2 8" id="KW-0238">DNA-binding</keyword>
<feature type="region of interest" description="Disordered" evidence="5">
    <location>
        <begin position="1"/>
        <end position="31"/>
    </location>
</feature>
<feature type="compositionally biased region" description="Basic and acidic residues" evidence="5">
    <location>
        <begin position="196"/>
        <end position="209"/>
    </location>
</feature>
<feature type="domain" description="Myb-like" evidence="6">
    <location>
        <begin position="83"/>
        <end position="133"/>
    </location>
</feature>
<dbReference type="Proteomes" id="UP000193467">
    <property type="component" value="Unassembled WGS sequence"/>
</dbReference>
<feature type="compositionally biased region" description="Low complexity" evidence="5">
    <location>
        <begin position="1"/>
        <end position="22"/>
    </location>
</feature>
<dbReference type="EMBL" id="MCGR01000004">
    <property type="protein sequence ID" value="ORY90165.1"/>
    <property type="molecule type" value="Genomic_DNA"/>
</dbReference>
<protein>
    <submittedName>
        <fullName evidence="8">Homeodomain-like protein</fullName>
    </submittedName>
</protein>
<dbReference type="InterPro" id="IPR017930">
    <property type="entry name" value="Myb_dom"/>
</dbReference>
<evidence type="ECO:0000256" key="2">
    <source>
        <dbReference type="ARBA" id="ARBA00023125"/>
    </source>
</evidence>
<dbReference type="PANTHER" id="PTHR46621:SF1">
    <property type="entry name" value="SNRNA-ACTIVATING PROTEIN COMPLEX SUBUNIT 4"/>
    <property type="match status" value="1"/>
</dbReference>
<feature type="domain" description="HTH myb-type" evidence="7">
    <location>
        <begin position="31"/>
        <end position="82"/>
    </location>
</feature>
<evidence type="ECO:0000256" key="1">
    <source>
        <dbReference type="ARBA" id="ARBA00023015"/>
    </source>
</evidence>
<feature type="region of interest" description="Disordered" evidence="5">
    <location>
        <begin position="46"/>
        <end position="72"/>
    </location>
</feature>
<evidence type="ECO:0000259" key="6">
    <source>
        <dbReference type="PROSITE" id="PS50090"/>
    </source>
</evidence>
<dbReference type="SMART" id="SM00717">
    <property type="entry name" value="SANT"/>
    <property type="match status" value="3"/>
</dbReference>
<feature type="region of interest" description="Disordered" evidence="5">
    <location>
        <begin position="172"/>
        <end position="251"/>
    </location>
</feature>
<dbReference type="InterPro" id="IPR051575">
    <property type="entry name" value="Myb-like_DNA-bd"/>
</dbReference>
<evidence type="ECO:0000313" key="8">
    <source>
        <dbReference type="EMBL" id="ORY90165.1"/>
    </source>
</evidence>
<evidence type="ECO:0000313" key="9">
    <source>
        <dbReference type="Proteomes" id="UP000193467"/>
    </source>
</evidence>
<keyword evidence="8" id="KW-0371">Homeobox</keyword>
<reference evidence="8 9" key="1">
    <citation type="submission" date="2016-07" db="EMBL/GenBank/DDBJ databases">
        <title>Pervasive Adenine N6-methylation of Active Genes in Fungi.</title>
        <authorList>
            <consortium name="DOE Joint Genome Institute"/>
            <person name="Mondo S.J."/>
            <person name="Dannebaum R.O."/>
            <person name="Kuo R.C."/>
            <person name="Labutti K."/>
            <person name="Haridas S."/>
            <person name="Kuo A."/>
            <person name="Salamov A."/>
            <person name="Ahrendt S.R."/>
            <person name="Lipzen A."/>
            <person name="Sullivan W."/>
            <person name="Andreopoulos W.B."/>
            <person name="Clum A."/>
            <person name="Lindquist E."/>
            <person name="Daum C."/>
            <person name="Ramamoorthy G.K."/>
            <person name="Gryganskyi A."/>
            <person name="Culley D."/>
            <person name="Magnuson J.K."/>
            <person name="James T.Y."/>
            <person name="O'Malley M.A."/>
            <person name="Stajich J.E."/>
            <person name="Spatafora J.W."/>
            <person name="Visel A."/>
            <person name="Grigoriev I.V."/>
        </authorList>
    </citation>
    <scope>NUCLEOTIDE SEQUENCE [LARGE SCALE GENOMIC DNA]</scope>
    <source>
        <strain evidence="8 9">62-1032</strain>
    </source>
</reference>
<proteinExistence type="predicted"/>
<evidence type="ECO:0000256" key="3">
    <source>
        <dbReference type="ARBA" id="ARBA00023163"/>
    </source>
</evidence>
<keyword evidence="9" id="KW-1185">Reference proteome</keyword>
<dbReference type="InParanoid" id="A0A1Y2G2A8"/>
<dbReference type="GO" id="GO:0042795">
    <property type="term" value="P:snRNA transcription by RNA polymerase II"/>
    <property type="evidence" value="ECO:0007669"/>
    <property type="project" value="TreeGrafter"/>
</dbReference>
<evidence type="ECO:0000256" key="4">
    <source>
        <dbReference type="ARBA" id="ARBA00023242"/>
    </source>
</evidence>
<dbReference type="Gene3D" id="1.10.10.60">
    <property type="entry name" value="Homeodomain-like"/>
    <property type="match status" value="3"/>
</dbReference>
<comment type="caution">
    <text evidence="8">The sequence shown here is derived from an EMBL/GenBank/DDBJ whole genome shotgun (WGS) entry which is preliminary data.</text>
</comment>
<feature type="compositionally biased region" description="Basic and acidic residues" evidence="5">
    <location>
        <begin position="48"/>
        <end position="72"/>
    </location>
</feature>
<accession>A0A1Y2G2A8</accession>
<keyword evidence="4" id="KW-0539">Nucleus</keyword>
<feature type="domain" description="HTH myb-type" evidence="7">
    <location>
        <begin position="83"/>
        <end position="137"/>
    </location>
</feature>
<dbReference type="PROSITE" id="PS51294">
    <property type="entry name" value="HTH_MYB"/>
    <property type="match status" value="3"/>
</dbReference>
<dbReference type="PROSITE" id="PS50090">
    <property type="entry name" value="MYB_LIKE"/>
    <property type="match status" value="3"/>
</dbReference>
<dbReference type="OrthoDB" id="2143914at2759"/>
<dbReference type="InterPro" id="IPR001005">
    <property type="entry name" value="SANT/Myb"/>
</dbReference>
<feature type="domain" description="Myb-like" evidence="6">
    <location>
        <begin position="31"/>
        <end position="82"/>
    </location>
</feature>
<dbReference type="GO" id="GO:0001006">
    <property type="term" value="F:RNA polymerase III type 3 promoter sequence-specific DNA binding"/>
    <property type="evidence" value="ECO:0007669"/>
    <property type="project" value="TreeGrafter"/>
</dbReference>
<evidence type="ECO:0000256" key="5">
    <source>
        <dbReference type="SAM" id="MobiDB-lite"/>
    </source>
</evidence>
<name>A0A1Y2G2A8_9BASI</name>
<dbReference type="STRING" id="106004.A0A1Y2G2A8"/>
<dbReference type="GO" id="GO:0019185">
    <property type="term" value="C:snRNA-activating protein complex"/>
    <property type="evidence" value="ECO:0007669"/>
    <property type="project" value="TreeGrafter"/>
</dbReference>